<sequence>MPKSRSQLDVSLAVIFIREGDQFVAYSPALDLSTVGATLDEAKKRFTEALDIFIEETTKNRTLTDVLIDLGWQQSNSNWVPPMIVAHDSEVMKIPLLA</sequence>
<evidence type="ECO:0000313" key="2">
    <source>
        <dbReference type="Proteomes" id="UP000176494"/>
    </source>
</evidence>
<protein>
    <recommendedName>
        <fullName evidence="3">HicB-like antitoxin of toxin-antitoxin system domain-containing protein</fullName>
    </recommendedName>
</protein>
<dbReference type="Gene3D" id="3.30.160.250">
    <property type="match status" value="1"/>
</dbReference>
<gene>
    <name evidence="1" type="ORF">A2114_00935</name>
</gene>
<proteinExistence type="predicted"/>
<dbReference type="SUPFAM" id="SSF143100">
    <property type="entry name" value="TTHA1013/TTHA0281-like"/>
    <property type="match status" value="1"/>
</dbReference>
<dbReference type="AlphaFoldDB" id="A0A1G2QBE3"/>
<reference evidence="1 2" key="1">
    <citation type="journal article" date="2016" name="Nat. Commun.">
        <title>Thousands of microbial genomes shed light on interconnected biogeochemical processes in an aquifer system.</title>
        <authorList>
            <person name="Anantharaman K."/>
            <person name="Brown C.T."/>
            <person name="Hug L.A."/>
            <person name="Sharon I."/>
            <person name="Castelle C.J."/>
            <person name="Probst A.J."/>
            <person name="Thomas B.C."/>
            <person name="Singh A."/>
            <person name="Wilkins M.J."/>
            <person name="Karaoz U."/>
            <person name="Brodie E.L."/>
            <person name="Williams K.H."/>
            <person name="Hubbard S.S."/>
            <person name="Banfield J.F."/>
        </authorList>
    </citation>
    <scope>NUCLEOTIDE SEQUENCE [LARGE SCALE GENOMIC DNA]</scope>
</reference>
<organism evidence="1 2">
    <name type="scientific">Candidatus Vogelbacteria bacterium GWA1_51_14</name>
    <dbReference type="NCBI Taxonomy" id="1802435"/>
    <lineage>
        <taxon>Bacteria</taxon>
        <taxon>Candidatus Vogeliibacteriota</taxon>
    </lineage>
</organism>
<accession>A0A1G2QBE3</accession>
<name>A0A1G2QBE3_9BACT</name>
<evidence type="ECO:0000313" key="1">
    <source>
        <dbReference type="EMBL" id="OHA57817.1"/>
    </source>
</evidence>
<dbReference type="Proteomes" id="UP000176494">
    <property type="component" value="Unassembled WGS sequence"/>
</dbReference>
<dbReference type="InterPro" id="IPR035069">
    <property type="entry name" value="TTHA1013/TTHA0281-like"/>
</dbReference>
<evidence type="ECO:0008006" key="3">
    <source>
        <dbReference type="Google" id="ProtNLM"/>
    </source>
</evidence>
<comment type="caution">
    <text evidence="1">The sequence shown here is derived from an EMBL/GenBank/DDBJ whole genome shotgun (WGS) entry which is preliminary data.</text>
</comment>
<dbReference type="EMBL" id="MHTG01000005">
    <property type="protein sequence ID" value="OHA57817.1"/>
    <property type="molecule type" value="Genomic_DNA"/>
</dbReference>